<reference evidence="2" key="1">
    <citation type="submission" date="2016-10" db="EMBL/GenBank/DDBJ databases">
        <authorList>
            <person name="Varghese N."/>
            <person name="Submissions S."/>
        </authorList>
    </citation>
    <scope>NUCLEOTIDE SEQUENCE [LARGE SCALE GENOMIC DNA]</scope>
    <source>
        <strain evidence="2">DSM 21424</strain>
    </source>
</reference>
<proteinExistence type="predicted"/>
<dbReference type="EMBL" id="FNAT01000004">
    <property type="protein sequence ID" value="SDE78507.1"/>
    <property type="molecule type" value="Genomic_DNA"/>
</dbReference>
<keyword evidence="2" id="KW-1185">Reference proteome</keyword>
<organism evidence="1 2">
    <name type="scientific">Limimaricola pyoseonensis</name>
    <dbReference type="NCBI Taxonomy" id="521013"/>
    <lineage>
        <taxon>Bacteria</taxon>
        <taxon>Pseudomonadati</taxon>
        <taxon>Pseudomonadota</taxon>
        <taxon>Alphaproteobacteria</taxon>
        <taxon>Rhodobacterales</taxon>
        <taxon>Paracoccaceae</taxon>
        <taxon>Limimaricola</taxon>
    </lineage>
</organism>
<evidence type="ECO:0008006" key="3">
    <source>
        <dbReference type="Google" id="ProtNLM"/>
    </source>
</evidence>
<dbReference type="Gene3D" id="3.20.110.10">
    <property type="entry name" value="Glycoside hydrolase 38, N terminal domain"/>
    <property type="match status" value="1"/>
</dbReference>
<dbReference type="InterPro" id="IPR032482">
    <property type="entry name" value="DUF5054"/>
</dbReference>
<dbReference type="Pfam" id="PF16477">
    <property type="entry name" value="DUF5054"/>
    <property type="match status" value="1"/>
</dbReference>
<dbReference type="OrthoDB" id="237949at2"/>
<dbReference type="AlphaFoldDB" id="A0A1G7FRE9"/>
<dbReference type="RefSeq" id="WP_090112509.1">
    <property type="nucleotide sequence ID" value="NZ_FNAT01000004.1"/>
</dbReference>
<accession>A0A1G7FRE9</accession>
<dbReference type="SUPFAM" id="SSF88713">
    <property type="entry name" value="Glycoside hydrolase/deacetylase"/>
    <property type="match status" value="1"/>
</dbReference>
<evidence type="ECO:0000313" key="1">
    <source>
        <dbReference type="EMBL" id="SDE78507.1"/>
    </source>
</evidence>
<evidence type="ECO:0000313" key="2">
    <source>
        <dbReference type="Proteomes" id="UP000198922"/>
    </source>
</evidence>
<sequence length="636" mass="69023">MTPETIHLVFKTHLDIGFTDHAEAVRRLYHDRFIPQALTTAEHFHRENPDAPAFVWTTGAWLIHDHLATGTPDQVARLEAAIRAGLIRWHALPFTTHTELMSPALIRAGLSYSAELDARFGLTTRAAKMTDVPGHTIGLVPELAAAGVRFLHLGVNEASPVPDLPEIFLWRAPDGAEVVVMYDASYGGTHLPEGMTDALSFAHTADNLGPQSVAQTVVVHRELQKRFPTARIRAATLEEYGALLWERRDSLPVVTCEIGDSWIHGAGSDPAKLARFRALQRLYDGFEAEGLDPGRLEFGRRLCMVAEHTWGVDIKTFLRDETAWDRADFETARATDPRFAFCEASWAEQRGYLDAAVAALGPQDRARAEAAQAPAPPAAAGGDWQVSHDPATGDILALTAPDGRVIAGASGGPLLAFRHQSFDAADIGRHLDSYLTTRPDWAILDHDKPGLATARSARSVECMPRGTDKEADESGVSILAVHEGRDHAETGAPARLRWHVAPGPTASRATISLRIEGKPANRMPEAGFVHVAPEGAGHWEALKSGTWTDPSRSAERGGGALAAIFAARTATAAGPLRITPLDAALAGPPVDLMRFTAKPPAWEGALRFTLYTNKWGTNFPMWWEGALLSRFEIELG</sequence>
<dbReference type="InterPro" id="IPR027291">
    <property type="entry name" value="Glyco_hydro_38_N_sf"/>
</dbReference>
<protein>
    <recommendedName>
        <fullName evidence="3">Glycosyl hydrolases family 38 N-terminal domain-containing protein</fullName>
    </recommendedName>
</protein>
<dbReference type="GO" id="GO:0005975">
    <property type="term" value="P:carbohydrate metabolic process"/>
    <property type="evidence" value="ECO:0007669"/>
    <property type="project" value="InterPro"/>
</dbReference>
<dbReference type="CDD" id="cd10791">
    <property type="entry name" value="GH38N_AMII_like_1"/>
    <property type="match status" value="1"/>
</dbReference>
<dbReference type="STRING" id="521013.SAMN04488567_2538"/>
<dbReference type="Proteomes" id="UP000198922">
    <property type="component" value="Unassembled WGS sequence"/>
</dbReference>
<name>A0A1G7FRE9_9RHOB</name>
<dbReference type="InterPro" id="IPR011330">
    <property type="entry name" value="Glyco_hydro/deAcase_b/a-brl"/>
</dbReference>
<gene>
    <name evidence="1" type="ORF">SAMN04488567_2538</name>
</gene>